<evidence type="ECO:0000256" key="1">
    <source>
        <dbReference type="SAM" id="MobiDB-lite"/>
    </source>
</evidence>
<accession>A0ABY0HJ11</accession>
<name>A0ABY0HJ11_9PEZI</name>
<evidence type="ECO:0000313" key="3">
    <source>
        <dbReference type="Proteomes" id="UP000294003"/>
    </source>
</evidence>
<evidence type="ECO:0000313" key="2">
    <source>
        <dbReference type="EMBL" id="RYO92557.1"/>
    </source>
</evidence>
<protein>
    <submittedName>
        <fullName evidence="2">Uncharacterized protein</fullName>
    </submittedName>
</protein>
<reference evidence="2 3" key="1">
    <citation type="submission" date="2018-06" db="EMBL/GenBank/DDBJ databases">
        <title>Complete Genomes of Monosporascus.</title>
        <authorList>
            <person name="Robinson A.J."/>
            <person name="Natvig D.O."/>
        </authorList>
    </citation>
    <scope>NUCLEOTIDE SEQUENCE [LARGE SCALE GENOMIC DNA]</scope>
    <source>
        <strain evidence="2 3">CBS 609.92</strain>
    </source>
</reference>
<feature type="region of interest" description="Disordered" evidence="1">
    <location>
        <begin position="209"/>
        <end position="235"/>
    </location>
</feature>
<keyword evidence="3" id="KW-1185">Reference proteome</keyword>
<comment type="caution">
    <text evidence="2">The sequence shown here is derived from an EMBL/GenBank/DDBJ whole genome shotgun (WGS) entry which is preliminary data.</text>
</comment>
<proteinExistence type="predicted"/>
<sequence length="278" mass="31377">MVLLYNVALNIDLSIIDSIDAFFDLTGTNMCDWIGGRDGERETIDLGAFTPDSVRSIIERQSEQCVERTGWEWIICENMPESRVKWTLFGIMLTYYAPTLLNRWLLECAKLVHTDREVWRIVKSGNAKAKRRALSASIDPEWRGAEQLCHRPSEKQIGTTISLIVEQTIHIAADIAKLSLKHCHISLFYPQPGDRVDLETMDMIENRPSSLGPWELDDGRTDDLNRPAPTPSEVMGLGGRYPYTVRFAETFGVTAGARQMIIKATVWSMDSKDPNATA</sequence>
<gene>
    <name evidence="2" type="ORF">DL762_001591</name>
</gene>
<organism evidence="2 3">
    <name type="scientific">Monosporascus cannonballus</name>
    <dbReference type="NCBI Taxonomy" id="155416"/>
    <lineage>
        <taxon>Eukaryota</taxon>
        <taxon>Fungi</taxon>
        <taxon>Dikarya</taxon>
        <taxon>Ascomycota</taxon>
        <taxon>Pezizomycotina</taxon>
        <taxon>Sordariomycetes</taxon>
        <taxon>Xylariomycetidae</taxon>
        <taxon>Xylariales</taxon>
        <taxon>Xylariales incertae sedis</taxon>
        <taxon>Monosporascus</taxon>
    </lineage>
</organism>
<dbReference type="EMBL" id="QJNS01000026">
    <property type="protein sequence ID" value="RYO92557.1"/>
    <property type="molecule type" value="Genomic_DNA"/>
</dbReference>
<dbReference type="Proteomes" id="UP000294003">
    <property type="component" value="Unassembled WGS sequence"/>
</dbReference>